<gene>
    <name evidence="1" type="ORF">IV38_GL000787</name>
    <name evidence="2" type="ORF">IV40_GL001066</name>
</gene>
<dbReference type="RefSeq" id="WP_057769225.1">
    <property type="nucleotide sequence ID" value="NZ_JQAT01000002.1"/>
</dbReference>
<keyword evidence="3" id="KW-1185">Reference proteome</keyword>
<accession>A0A0R2G7B3</accession>
<dbReference type="AlphaFoldDB" id="A0A0R2G7B3"/>
<dbReference type="STRING" id="81857.IV38_GL000787"/>
<dbReference type="Proteomes" id="UP000051645">
    <property type="component" value="Unassembled WGS sequence"/>
</dbReference>
<comment type="caution">
    <text evidence="2">The sequence shown here is derived from an EMBL/GenBank/DDBJ whole genome shotgun (WGS) entry which is preliminary data.</text>
</comment>
<evidence type="ECO:0000313" key="2">
    <source>
        <dbReference type="EMBL" id="KRN33002.1"/>
    </source>
</evidence>
<reference evidence="3 4" key="1">
    <citation type="journal article" date="2015" name="Genome Announc.">
        <title>Expanding the biotechnology potential of lactobacilli through comparative genomics of 213 strains and associated genera.</title>
        <authorList>
            <person name="Sun Z."/>
            <person name="Harris H.M."/>
            <person name="McCann A."/>
            <person name="Guo C."/>
            <person name="Argimon S."/>
            <person name="Zhang W."/>
            <person name="Yang X."/>
            <person name="Jeffery I.B."/>
            <person name="Cooney J.C."/>
            <person name="Kagawa T.F."/>
            <person name="Liu W."/>
            <person name="Song Y."/>
            <person name="Salvetti E."/>
            <person name="Wrobel A."/>
            <person name="Rasinkangas P."/>
            <person name="Parkhill J."/>
            <person name="Rea M.C."/>
            <person name="O'Sullivan O."/>
            <person name="Ritari J."/>
            <person name="Douillard F.P."/>
            <person name="Paul Ross R."/>
            <person name="Yang R."/>
            <person name="Briner A.E."/>
            <person name="Felis G.E."/>
            <person name="de Vos W.M."/>
            <person name="Barrangou R."/>
            <person name="Klaenhammer T.R."/>
            <person name="Caufield P.W."/>
            <person name="Cui Y."/>
            <person name="Zhang H."/>
            <person name="O'Toole P.W."/>
        </authorList>
    </citation>
    <scope>NUCLEOTIDE SEQUENCE [LARGE SCALE GENOMIC DNA]</scope>
    <source>
        <strain evidence="1 4">ATCC BAA-66</strain>
        <strain evidence="2 3">DSM 13344</strain>
    </source>
</reference>
<dbReference type="PATRIC" id="fig|81857.3.peg.789"/>
<sequence>MPQSQQGRYYQPKDAKDAMRYVQKLFNQYRDAPLTDELLAYHQKLTNYIQRDVTRAAQQEGNANRAQTAQQMAAYMRQWLQIRAQGKPYPGKMKHFKLEAYGSHPTIHNREVKGHHAQPTLRKTMHH</sequence>
<evidence type="ECO:0000313" key="1">
    <source>
        <dbReference type="EMBL" id="KRN28588.1"/>
    </source>
</evidence>
<organism evidence="2 3">
    <name type="scientific">Lactobacillus selangorensis</name>
    <dbReference type="NCBI Taxonomy" id="81857"/>
    <lineage>
        <taxon>Bacteria</taxon>
        <taxon>Bacillati</taxon>
        <taxon>Bacillota</taxon>
        <taxon>Bacilli</taxon>
        <taxon>Lactobacillales</taxon>
        <taxon>Lactobacillaceae</taxon>
        <taxon>Lactobacillus</taxon>
    </lineage>
</organism>
<dbReference type="EMBL" id="JQAT01000002">
    <property type="protein sequence ID" value="KRN28588.1"/>
    <property type="molecule type" value="Genomic_DNA"/>
</dbReference>
<name>A0A0R2G7B3_9LACO</name>
<evidence type="ECO:0000313" key="4">
    <source>
        <dbReference type="Proteomes" id="UP000051751"/>
    </source>
</evidence>
<protein>
    <submittedName>
        <fullName evidence="2">Uncharacterized protein</fullName>
    </submittedName>
</protein>
<proteinExistence type="predicted"/>
<dbReference type="Proteomes" id="UP000051751">
    <property type="component" value="Unassembled WGS sequence"/>
</dbReference>
<evidence type="ECO:0000313" key="3">
    <source>
        <dbReference type="Proteomes" id="UP000051645"/>
    </source>
</evidence>
<dbReference type="OrthoDB" id="2326573at2"/>
<dbReference type="EMBL" id="JQAZ01000002">
    <property type="protein sequence ID" value="KRN33002.1"/>
    <property type="molecule type" value="Genomic_DNA"/>
</dbReference>